<gene>
    <name evidence="3" type="ORF">SAMN05661010_00010</name>
</gene>
<feature type="transmembrane region" description="Helical" evidence="1">
    <location>
        <begin position="120"/>
        <end position="137"/>
    </location>
</feature>
<keyword evidence="1" id="KW-1133">Transmembrane helix</keyword>
<evidence type="ECO:0000313" key="4">
    <source>
        <dbReference type="Proteomes" id="UP000198654"/>
    </source>
</evidence>
<feature type="transmembrane region" description="Helical" evidence="1">
    <location>
        <begin position="7"/>
        <end position="24"/>
    </location>
</feature>
<dbReference type="Pfam" id="PF07331">
    <property type="entry name" value="TctB"/>
    <property type="match status" value="1"/>
</dbReference>
<dbReference type="STRING" id="119000.SAMN05661010_00010"/>
<feature type="transmembrane region" description="Helical" evidence="1">
    <location>
        <begin position="92"/>
        <end position="108"/>
    </location>
</feature>
<evidence type="ECO:0000259" key="2">
    <source>
        <dbReference type="Pfam" id="PF07331"/>
    </source>
</evidence>
<feature type="transmembrane region" description="Helical" evidence="1">
    <location>
        <begin position="69"/>
        <end position="86"/>
    </location>
</feature>
<accession>A0A1G9EKX0</accession>
<protein>
    <submittedName>
        <fullName evidence="3">Tripartite tricarboxylate transporter TctB family protein</fullName>
    </submittedName>
</protein>
<dbReference type="Proteomes" id="UP000198654">
    <property type="component" value="Unassembled WGS sequence"/>
</dbReference>
<dbReference type="RefSeq" id="WP_089724308.1">
    <property type="nucleotide sequence ID" value="NZ_FNGI01000001.1"/>
</dbReference>
<organism evidence="3 4">
    <name type="scientific">Modicisalibacter muralis</name>
    <dbReference type="NCBI Taxonomy" id="119000"/>
    <lineage>
        <taxon>Bacteria</taxon>
        <taxon>Pseudomonadati</taxon>
        <taxon>Pseudomonadota</taxon>
        <taxon>Gammaproteobacteria</taxon>
        <taxon>Oceanospirillales</taxon>
        <taxon>Halomonadaceae</taxon>
        <taxon>Modicisalibacter</taxon>
    </lineage>
</organism>
<dbReference type="InterPro" id="IPR009936">
    <property type="entry name" value="DUF1468"/>
</dbReference>
<feature type="transmembrane region" description="Helical" evidence="1">
    <location>
        <begin position="36"/>
        <end position="57"/>
    </location>
</feature>
<keyword evidence="1" id="KW-0472">Membrane</keyword>
<reference evidence="3 4" key="1">
    <citation type="submission" date="2016-10" db="EMBL/GenBank/DDBJ databases">
        <authorList>
            <person name="de Groot N.N."/>
        </authorList>
    </citation>
    <scope>NUCLEOTIDE SEQUENCE [LARGE SCALE GENOMIC DNA]</scope>
    <source>
        <strain evidence="3 4">DSM 14789</strain>
    </source>
</reference>
<dbReference type="OrthoDB" id="6164852at2"/>
<dbReference type="AlphaFoldDB" id="A0A1G9EKX0"/>
<evidence type="ECO:0000256" key="1">
    <source>
        <dbReference type="SAM" id="Phobius"/>
    </source>
</evidence>
<keyword evidence="1" id="KW-0812">Transmembrane</keyword>
<feature type="domain" description="DUF1468" evidence="2">
    <location>
        <begin position="12"/>
        <end position="146"/>
    </location>
</feature>
<name>A0A1G9EKX0_9GAMM</name>
<proteinExistence type="predicted"/>
<sequence length="152" mass="16899">MIVRLNTDLAAGILGLAFAAILWLPREELGRLSIIFPRAMIIITVLLALTLVIKAFVKPAERQVEIEGSPLRLIIAIAVLFAWWYAIGILGFLLATAIAFFGFTWFLARIETPVSARRLAMWVPIMALLIGVFYLAFTEILSVRLPTGSLWS</sequence>
<evidence type="ECO:0000313" key="3">
    <source>
        <dbReference type="EMBL" id="SDK76728.1"/>
    </source>
</evidence>
<keyword evidence="4" id="KW-1185">Reference proteome</keyword>
<dbReference type="EMBL" id="FNGI01000001">
    <property type="protein sequence ID" value="SDK76728.1"/>
    <property type="molecule type" value="Genomic_DNA"/>
</dbReference>